<comment type="caution">
    <text evidence="7">The sequence shown here is derived from an EMBL/GenBank/DDBJ whole genome shotgun (WGS) entry which is preliminary data.</text>
</comment>
<sequence>MSNHIKITVLPGTGAEITGIDLRDLAAGEFEQIKQAFSDHGVVFFRDQNLTETDHITLAERFGKINVNRFFKSHADFPQIALVGKEPDQLTNIGGGWHTDHTYDFEPALGSILVARQLPTTGGGTWFSNMYKAYEGLSDGLKEALSGLNAVHSARHVFGSAGDYKNSADTNQRIVNSTAADELGDPIHPVVITHPLSGKKALYVNAAFTLRFEGWTVEESQPLLDYLYQAAINESYITRFEWQPGSVAFWDNRASWHNAQNDYQGQARMMHRITIEGCALTA</sequence>
<name>A0A972VVZ3_9GAMM</name>
<reference evidence="7" key="1">
    <citation type="submission" date="2020-05" db="EMBL/GenBank/DDBJ databases">
        <title>Sulfur intermediates as new biogeochemical hubs in an aquatic model microbial ecosystem.</title>
        <authorList>
            <person name="Vigneron A."/>
        </authorList>
    </citation>
    <scope>NUCLEOTIDE SEQUENCE</scope>
    <source>
        <strain evidence="7">Bin.250</strain>
    </source>
</reference>
<keyword evidence="2" id="KW-0479">Metal-binding</keyword>
<evidence type="ECO:0000256" key="2">
    <source>
        <dbReference type="ARBA" id="ARBA00022723"/>
    </source>
</evidence>
<evidence type="ECO:0000313" key="8">
    <source>
        <dbReference type="Proteomes" id="UP000754644"/>
    </source>
</evidence>
<organism evidence="7 8">
    <name type="scientific">SAR86 cluster bacterium</name>
    <dbReference type="NCBI Taxonomy" id="2030880"/>
    <lineage>
        <taxon>Bacteria</taxon>
        <taxon>Pseudomonadati</taxon>
        <taxon>Pseudomonadota</taxon>
        <taxon>Gammaproteobacteria</taxon>
        <taxon>SAR86 cluster</taxon>
    </lineage>
</organism>
<proteinExistence type="inferred from homology"/>
<keyword evidence="4" id="KW-0560">Oxidoreductase</keyword>
<keyword evidence="3 7" id="KW-0223">Dioxygenase</keyword>
<evidence type="ECO:0000259" key="6">
    <source>
        <dbReference type="Pfam" id="PF02668"/>
    </source>
</evidence>
<dbReference type="GO" id="GO:0000908">
    <property type="term" value="F:taurine dioxygenase activity"/>
    <property type="evidence" value="ECO:0007669"/>
    <property type="project" value="TreeGrafter"/>
</dbReference>
<protein>
    <submittedName>
        <fullName evidence="7">TauD/TfdA family dioxygenase</fullName>
    </submittedName>
</protein>
<dbReference type="AlphaFoldDB" id="A0A972VVZ3"/>
<dbReference type="Proteomes" id="UP000754644">
    <property type="component" value="Unassembled WGS sequence"/>
</dbReference>
<evidence type="ECO:0000256" key="4">
    <source>
        <dbReference type="ARBA" id="ARBA00023002"/>
    </source>
</evidence>
<dbReference type="GO" id="GO:0046872">
    <property type="term" value="F:metal ion binding"/>
    <property type="evidence" value="ECO:0007669"/>
    <property type="project" value="UniProtKB-KW"/>
</dbReference>
<dbReference type="GO" id="GO:0005737">
    <property type="term" value="C:cytoplasm"/>
    <property type="evidence" value="ECO:0007669"/>
    <property type="project" value="TreeGrafter"/>
</dbReference>
<dbReference type="PANTHER" id="PTHR30468">
    <property type="entry name" value="ALPHA-KETOGLUTARATE-DEPENDENT SULFONATE DIOXYGENASE"/>
    <property type="match status" value="1"/>
</dbReference>
<keyword evidence="5" id="KW-0408">Iron</keyword>
<evidence type="ECO:0000313" key="7">
    <source>
        <dbReference type="EMBL" id="NQV64314.1"/>
    </source>
</evidence>
<accession>A0A972VVZ3</accession>
<dbReference type="Pfam" id="PF02668">
    <property type="entry name" value="TauD"/>
    <property type="match status" value="1"/>
</dbReference>
<evidence type="ECO:0000256" key="5">
    <source>
        <dbReference type="ARBA" id="ARBA00023004"/>
    </source>
</evidence>
<dbReference type="Gene3D" id="3.60.130.10">
    <property type="entry name" value="Clavaminate synthase-like"/>
    <property type="match status" value="1"/>
</dbReference>
<dbReference type="SUPFAM" id="SSF51197">
    <property type="entry name" value="Clavaminate synthase-like"/>
    <property type="match status" value="1"/>
</dbReference>
<comment type="similarity">
    <text evidence="1">Belongs to the TfdA dioxygenase family.</text>
</comment>
<dbReference type="PANTHER" id="PTHR30468:SF1">
    <property type="entry name" value="ALPHA-KETOGLUTARATE-DEPENDENT SULFONATE DIOXYGENASE"/>
    <property type="match status" value="1"/>
</dbReference>
<evidence type="ECO:0000256" key="1">
    <source>
        <dbReference type="ARBA" id="ARBA00005896"/>
    </source>
</evidence>
<dbReference type="InterPro" id="IPR051323">
    <property type="entry name" value="AtsK-like"/>
</dbReference>
<feature type="domain" description="TauD/TfdA-like" evidence="6">
    <location>
        <begin position="10"/>
        <end position="274"/>
    </location>
</feature>
<dbReference type="EMBL" id="JABMOJ010000108">
    <property type="protein sequence ID" value="NQV64314.1"/>
    <property type="molecule type" value="Genomic_DNA"/>
</dbReference>
<gene>
    <name evidence="7" type="ORF">HQ497_03015</name>
</gene>
<evidence type="ECO:0000256" key="3">
    <source>
        <dbReference type="ARBA" id="ARBA00022964"/>
    </source>
</evidence>
<dbReference type="GO" id="GO:0006790">
    <property type="term" value="P:sulfur compound metabolic process"/>
    <property type="evidence" value="ECO:0007669"/>
    <property type="project" value="TreeGrafter"/>
</dbReference>
<dbReference type="InterPro" id="IPR042098">
    <property type="entry name" value="TauD-like_sf"/>
</dbReference>
<dbReference type="InterPro" id="IPR003819">
    <property type="entry name" value="TauD/TfdA-like"/>
</dbReference>